<accession>A0ABT3N3U5</accession>
<keyword evidence="4" id="KW-1185">Reference proteome</keyword>
<dbReference type="Pfam" id="PF09832">
    <property type="entry name" value="DUF2059"/>
    <property type="match status" value="1"/>
</dbReference>
<organism evidence="3 4">
    <name type="scientific">Endozoicomonas gorgoniicola</name>
    <dbReference type="NCBI Taxonomy" id="1234144"/>
    <lineage>
        <taxon>Bacteria</taxon>
        <taxon>Pseudomonadati</taxon>
        <taxon>Pseudomonadota</taxon>
        <taxon>Gammaproteobacteria</taxon>
        <taxon>Oceanospirillales</taxon>
        <taxon>Endozoicomonadaceae</taxon>
        <taxon>Endozoicomonas</taxon>
    </lineage>
</organism>
<proteinExistence type="predicted"/>
<keyword evidence="1" id="KW-0732">Signal</keyword>
<dbReference type="EMBL" id="JAPFCC010000001">
    <property type="protein sequence ID" value="MCW7556300.1"/>
    <property type="molecule type" value="Genomic_DNA"/>
</dbReference>
<evidence type="ECO:0000259" key="2">
    <source>
        <dbReference type="Pfam" id="PF09832"/>
    </source>
</evidence>
<name>A0ABT3N3U5_9GAMM</name>
<feature type="signal peptide" evidence="1">
    <location>
        <begin position="1"/>
        <end position="24"/>
    </location>
</feature>
<dbReference type="Proteomes" id="UP001209854">
    <property type="component" value="Unassembled WGS sequence"/>
</dbReference>
<feature type="domain" description="DUF2059" evidence="2">
    <location>
        <begin position="84"/>
        <end position="135"/>
    </location>
</feature>
<evidence type="ECO:0000313" key="3">
    <source>
        <dbReference type="EMBL" id="MCW7556300.1"/>
    </source>
</evidence>
<evidence type="ECO:0000313" key="4">
    <source>
        <dbReference type="Proteomes" id="UP001209854"/>
    </source>
</evidence>
<reference evidence="3 4" key="1">
    <citation type="submission" date="2022-10" db="EMBL/GenBank/DDBJ databases">
        <title>High-quality genome sequences of two octocoral-associated bacteria, Endozoicomonas euniceicola EF212 and Endozoicomonas gorgoniicola PS125.</title>
        <authorList>
            <person name="Chiou Y.-J."/>
            <person name="Chen Y.-H."/>
        </authorList>
    </citation>
    <scope>NUCLEOTIDE SEQUENCE [LARGE SCALE GENOMIC DNA]</scope>
    <source>
        <strain evidence="3 4">PS125</strain>
    </source>
</reference>
<comment type="caution">
    <text evidence="3">The sequence shown here is derived from an EMBL/GenBank/DDBJ whole genome shotgun (WGS) entry which is preliminary data.</text>
</comment>
<feature type="chain" id="PRO_5047215669" evidence="1">
    <location>
        <begin position="25"/>
        <end position="255"/>
    </location>
</feature>
<protein>
    <submittedName>
        <fullName evidence="3">DUF2059 domain-containing protein</fullName>
    </submittedName>
</protein>
<evidence type="ECO:0000256" key="1">
    <source>
        <dbReference type="SAM" id="SignalP"/>
    </source>
</evidence>
<dbReference type="RefSeq" id="WP_262565993.1">
    <property type="nucleotide sequence ID" value="NZ_JAPFCC010000001.1"/>
</dbReference>
<gene>
    <name evidence="3" type="ORF">NX722_27450</name>
</gene>
<sequence>MCVHRKGFAVALIILLLSSGQTLSADKQILLNELYDNARLERQLDWIRASMTLETGKYTLPEVVVKTVNQVVEVRYSASFYRSSMLATLDEALSVGELLRLLDWYNSNLGQKVLSLEMAANDPANRLRMQGYIEEKLGQQLPRTSRIRLIEELMETMDAEELGTELVASASVGAQRLLREIMPMQEGYAVRPPEILKAREKPAIRKGISDEMRNLYLYTYRSLPDNEIRAYLDFARSSAMQNFQRGQMQAMARML</sequence>
<dbReference type="InterPro" id="IPR018637">
    <property type="entry name" value="DUF2059"/>
</dbReference>